<feature type="compositionally biased region" description="Polar residues" evidence="1">
    <location>
        <begin position="1"/>
        <end position="20"/>
    </location>
</feature>
<organism evidence="3 4">
    <name type="scientific">Pseudocercospora fijiensis (strain CIRAD86)</name>
    <name type="common">Black leaf streak disease fungus</name>
    <name type="synonym">Mycosphaerella fijiensis</name>
    <dbReference type="NCBI Taxonomy" id="383855"/>
    <lineage>
        <taxon>Eukaryota</taxon>
        <taxon>Fungi</taxon>
        <taxon>Dikarya</taxon>
        <taxon>Ascomycota</taxon>
        <taxon>Pezizomycotina</taxon>
        <taxon>Dothideomycetes</taxon>
        <taxon>Dothideomycetidae</taxon>
        <taxon>Mycosphaerellales</taxon>
        <taxon>Mycosphaerellaceae</taxon>
        <taxon>Pseudocercospora</taxon>
    </lineage>
</organism>
<name>M3ADF0_PSEFD</name>
<keyword evidence="2" id="KW-1133">Transmembrane helix</keyword>
<sequence length="111" mass="12245">MADQAPTANTSSQNPTSTNPDAAEFLPLQTDQQQPSGKYHHEHGDHNGDLESGPPPPEYGTINRGETTAAELWDRHQRDRSCFNADVFFALIVTFALLAVSLSWLVISPLW</sequence>
<accession>M3ADF0</accession>
<evidence type="ECO:0000256" key="2">
    <source>
        <dbReference type="SAM" id="Phobius"/>
    </source>
</evidence>
<dbReference type="AlphaFoldDB" id="M3ADF0"/>
<dbReference type="HOGENOM" id="CLU_2159529_0_0_1"/>
<feature type="transmembrane region" description="Helical" evidence="2">
    <location>
        <begin position="87"/>
        <end position="107"/>
    </location>
</feature>
<dbReference type="RefSeq" id="XP_007926065.1">
    <property type="nucleotide sequence ID" value="XM_007927874.1"/>
</dbReference>
<dbReference type="Proteomes" id="UP000016932">
    <property type="component" value="Unassembled WGS sequence"/>
</dbReference>
<gene>
    <name evidence="3" type="ORF">MYCFIDRAFT_211087</name>
</gene>
<reference evidence="3 4" key="1">
    <citation type="journal article" date="2012" name="PLoS Pathog.">
        <title>Diverse lifestyles and strategies of plant pathogenesis encoded in the genomes of eighteen Dothideomycetes fungi.</title>
        <authorList>
            <person name="Ohm R.A."/>
            <person name="Feau N."/>
            <person name="Henrissat B."/>
            <person name="Schoch C.L."/>
            <person name="Horwitz B.A."/>
            <person name="Barry K.W."/>
            <person name="Condon B.J."/>
            <person name="Copeland A.C."/>
            <person name="Dhillon B."/>
            <person name="Glaser F."/>
            <person name="Hesse C.N."/>
            <person name="Kosti I."/>
            <person name="LaButti K."/>
            <person name="Lindquist E.A."/>
            <person name="Lucas S."/>
            <person name="Salamov A.A."/>
            <person name="Bradshaw R.E."/>
            <person name="Ciuffetti L."/>
            <person name="Hamelin R.C."/>
            <person name="Kema G.H.J."/>
            <person name="Lawrence C."/>
            <person name="Scott J.A."/>
            <person name="Spatafora J.W."/>
            <person name="Turgeon B.G."/>
            <person name="de Wit P.J.G.M."/>
            <person name="Zhong S."/>
            <person name="Goodwin S.B."/>
            <person name="Grigoriev I.V."/>
        </authorList>
    </citation>
    <scope>NUCLEOTIDE SEQUENCE [LARGE SCALE GENOMIC DNA]</scope>
    <source>
        <strain evidence="3 4">CIRAD86</strain>
    </source>
</reference>
<dbReference type="KEGG" id="pfj:MYCFIDRAFT_211087"/>
<protein>
    <submittedName>
        <fullName evidence="3">Uncharacterized protein</fullName>
    </submittedName>
</protein>
<dbReference type="VEuPathDB" id="FungiDB:MYCFIDRAFT_211087"/>
<keyword evidence="2" id="KW-0812">Transmembrane</keyword>
<dbReference type="OrthoDB" id="10594133at2759"/>
<evidence type="ECO:0000256" key="1">
    <source>
        <dbReference type="SAM" id="MobiDB-lite"/>
    </source>
</evidence>
<feature type="region of interest" description="Disordered" evidence="1">
    <location>
        <begin position="1"/>
        <end position="66"/>
    </location>
</feature>
<evidence type="ECO:0000313" key="4">
    <source>
        <dbReference type="Proteomes" id="UP000016932"/>
    </source>
</evidence>
<keyword evidence="4" id="KW-1185">Reference proteome</keyword>
<dbReference type="GeneID" id="19337302"/>
<dbReference type="EMBL" id="KB446558">
    <property type="protein sequence ID" value="EME82571.1"/>
    <property type="molecule type" value="Genomic_DNA"/>
</dbReference>
<evidence type="ECO:0000313" key="3">
    <source>
        <dbReference type="EMBL" id="EME82571.1"/>
    </source>
</evidence>
<keyword evidence="2" id="KW-0472">Membrane</keyword>
<proteinExistence type="predicted"/>